<dbReference type="Gene3D" id="1.10.10.10">
    <property type="entry name" value="Winged helix-like DNA-binding domain superfamily/Winged helix DNA-binding domain"/>
    <property type="match status" value="1"/>
</dbReference>
<evidence type="ECO:0000259" key="6">
    <source>
        <dbReference type="Pfam" id="PF08281"/>
    </source>
</evidence>
<name>A0A3P1CK04_9BACT</name>
<evidence type="ECO:0000256" key="2">
    <source>
        <dbReference type="ARBA" id="ARBA00023015"/>
    </source>
</evidence>
<dbReference type="PANTHER" id="PTHR43133">
    <property type="entry name" value="RNA POLYMERASE ECF-TYPE SIGMA FACTO"/>
    <property type="match status" value="1"/>
</dbReference>
<dbReference type="SUPFAM" id="SSF88946">
    <property type="entry name" value="Sigma2 domain of RNA polymerase sigma factors"/>
    <property type="match status" value="1"/>
</dbReference>
<dbReference type="EMBL" id="RQJP01000003">
    <property type="protein sequence ID" value="RRB13673.1"/>
    <property type="molecule type" value="Genomic_DNA"/>
</dbReference>
<evidence type="ECO:0000313" key="7">
    <source>
        <dbReference type="EMBL" id="RRB13673.1"/>
    </source>
</evidence>
<dbReference type="GO" id="GO:0003677">
    <property type="term" value="F:DNA binding"/>
    <property type="evidence" value="ECO:0007669"/>
    <property type="project" value="InterPro"/>
</dbReference>
<dbReference type="InterPro" id="IPR036388">
    <property type="entry name" value="WH-like_DNA-bd_sf"/>
</dbReference>
<dbReference type="InterPro" id="IPR014284">
    <property type="entry name" value="RNA_pol_sigma-70_dom"/>
</dbReference>
<dbReference type="Pfam" id="PF08281">
    <property type="entry name" value="Sigma70_r4_2"/>
    <property type="match status" value="1"/>
</dbReference>
<sequence>MNRLNKNPVFSEKSEVWQQFKKGNFLALQALMEQYGRFLFSYGSKYSDDADFIKDCIQDLFLEMWQKRAELNDNVVIKAYLLACLRRQIQRAIDIRRMKPGHLTTNADHFSVEFSVNPNLVEDETARQVVGNVQRLIEQLPKRQQEVVYLKFFQELDRDHIAVVMRTAPQSVSNLLQEAIRYFRCQWKAGFSLISLLSMVF</sequence>
<dbReference type="PANTHER" id="PTHR43133:SF46">
    <property type="entry name" value="RNA POLYMERASE SIGMA-70 FACTOR ECF SUBFAMILY"/>
    <property type="match status" value="1"/>
</dbReference>
<proteinExistence type="inferred from homology"/>
<dbReference type="Pfam" id="PF04542">
    <property type="entry name" value="Sigma70_r2"/>
    <property type="match status" value="1"/>
</dbReference>
<comment type="similarity">
    <text evidence="1">Belongs to the sigma-70 factor family. ECF subfamily.</text>
</comment>
<feature type="domain" description="RNA polymerase sigma factor 70 region 4 type 2" evidence="6">
    <location>
        <begin position="132"/>
        <end position="180"/>
    </location>
</feature>
<keyword evidence="4" id="KW-0804">Transcription</keyword>
<dbReference type="AlphaFoldDB" id="A0A3P1CK04"/>
<comment type="caution">
    <text evidence="7">The sequence shown here is derived from an EMBL/GenBank/DDBJ whole genome shotgun (WGS) entry which is preliminary data.</text>
</comment>
<keyword evidence="2" id="KW-0805">Transcription regulation</keyword>
<dbReference type="InterPro" id="IPR007627">
    <property type="entry name" value="RNA_pol_sigma70_r2"/>
</dbReference>
<dbReference type="Proteomes" id="UP000274271">
    <property type="component" value="Unassembled WGS sequence"/>
</dbReference>
<protein>
    <submittedName>
        <fullName evidence="7">Sigma-70 family RNA polymerase sigma factor</fullName>
    </submittedName>
</protein>
<reference evidence="7 8" key="1">
    <citation type="submission" date="2018-11" db="EMBL/GenBank/DDBJ databases">
        <authorList>
            <person name="Zhou Z."/>
            <person name="Wang G."/>
        </authorList>
    </citation>
    <scope>NUCLEOTIDE SEQUENCE [LARGE SCALE GENOMIC DNA]</scope>
    <source>
        <strain evidence="7 8">KCTC42998</strain>
    </source>
</reference>
<dbReference type="Gene3D" id="1.10.1740.10">
    <property type="match status" value="1"/>
</dbReference>
<dbReference type="InterPro" id="IPR013324">
    <property type="entry name" value="RNA_pol_sigma_r3/r4-like"/>
</dbReference>
<evidence type="ECO:0000256" key="3">
    <source>
        <dbReference type="ARBA" id="ARBA00023082"/>
    </source>
</evidence>
<keyword evidence="3" id="KW-0731">Sigma factor</keyword>
<dbReference type="SUPFAM" id="SSF88659">
    <property type="entry name" value="Sigma3 and sigma4 domains of RNA polymerase sigma factors"/>
    <property type="match status" value="1"/>
</dbReference>
<keyword evidence="8" id="KW-1185">Reference proteome</keyword>
<evidence type="ECO:0000313" key="8">
    <source>
        <dbReference type="Proteomes" id="UP000274271"/>
    </source>
</evidence>
<evidence type="ECO:0000256" key="1">
    <source>
        <dbReference type="ARBA" id="ARBA00010641"/>
    </source>
</evidence>
<dbReference type="NCBIfam" id="TIGR02937">
    <property type="entry name" value="sigma70-ECF"/>
    <property type="match status" value="1"/>
</dbReference>
<dbReference type="InterPro" id="IPR013325">
    <property type="entry name" value="RNA_pol_sigma_r2"/>
</dbReference>
<dbReference type="GO" id="GO:0006352">
    <property type="term" value="P:DNA-templated transcription initiation"/>
    <property type="evidence" value="ECO:0007669"/>
    <property type="project" value="InterPro"/>
</dbReference>
<gene>
    <name evidence="7" type="ORF">EHT87_15550</name>
</gene>
<evidence type="ECO:0000256" key="4">
    <source>
        <dbReference type="ARBA" id="ARBA00023163"/>
    </source>
</evidence>
<dbReference type="InterPro" id="IPR013249">
    <property type="entry name" value="RNA_pol_sigma70_r4_t2"/>
</dbReference>
<dbReference type="OrthoDB" id="9150024at2"/>
<dbReference type="InterPro" id="IPR039425">
    <property type="entry name" value="RNA_pol_sigma-70-like"/>
</dbReference>
<dbReference type="RefSeq" id="WP_124907571.1">
    <property type="nucleotide sequence ID" value="NZ_RQJP01000003.1"/>
</dbReference>
<feature type="domain" description="RNA polymerase sigma-70 region 2" evidence="5">
    <location>
        <begin position="31"/>
        <end position="93"/>
    </location>
</feature>
<organism evidence="7 8">
    <name type="scientific">Larkinella knui</name>
    <dbReference type="NCBI Taxonomy" id="2025310"/>
    <lineage>
        <taxon>Bacteria</taxon>
        <taxon>Pseudomonadati</taxon>
        <taxon>Bacteroidota</taxon>
        <taxon>Cytophagia</taxon>
        <taxon>Cytophagales</taxon>
        <taxon>Spirosomataceae</taxon>
        <taxon>Larkinella</taxon>
    </lineage>
</organism>
<evidence type="ECO:0000259" key="5">
    <source>
        <dbReference type="Pfam" id="PF04542"/>
    </source>
</evidence>
<dbReference type="GO" id="GO:0016987">
    <property type="term" value="F:sigma factor activity"/>
    <property type="evidence" value="ECO:0007669"/>
    <property type="project" value="UniProtKB-KW"/>
</dbReference>
<accession>A0A3P1CK04</accession>